<sequence>MQLASMQIMAPKAGMPKVFTDKLTGMESHCAQLQTIIDNLQQKNRQTDERLNKLESTITELSAENQKLKNEAVNLTSLLSQQTAALSVMQGAISAQNNATVNVAPEARAAMDEAAAAEQNLQDNIWNTAIRKMFTGAMRMEDMSALQPMQKGSWFVPDEVTGGKGMLLCPDFTLQWKQNEGWHKWLVSFVRSNGFTFDPHLTAQFLETKTDKDILLRLKELFKNGKDAYKKARKPVEQLAIIRRAERQQAHKKEKVNQKKTVRTEAGLDDPRWDYLFEKDYQSTDDSNNGNDADCKAGDPDTDGEKDINPAAMAMQRHGYRMVTCTAGEA</sequence>
<comment type="caution">
    <text evidence="3">The sequence shown here is derived from an EMBL/GenBank/DDBJ whole genome shotgun (WGS) entry which is preliminary data.</text>
</comment>
<dbReference type="OrthoDB" id="2744586at2759"/>
<accession>A0A4Y9ZMF7</accession>
<gene>
    <name evidence="3" type="ORF">EWM64_g8860</name>
</gene>
<dbReference type="EMBL" id="SFCI01001697">
    <property type="protein sequence ID" value="TFY75153.1"/>
    <property type="molecule type" value="Genomic_DNA"/>
</dbReference>
<evidence type="ECO:0000313" key="4">
    <source>
        <dbReference type="Proteomes" id="UP000298061"/>
    </source>
</evidence>
<keyword evidence="1" id="KW-0175">Coiled coil</keyword>
<dbReference type="Gene3D" id="1.20.5.340">
    <property type="match status" value="1"/>
</dbReference>
<reference evidence="3 4" key="1">
    <citation type="submission" date="2019-02" db="EMBL/GenBank/DDBJ databases">
        <title>Genome sequencing of the rare red list fungi Hericium alpestre (H. flagellum).</title>
        <authorList>
            <person name="Buettner E."/>
            <person name="Kellner H."/>
        </authorList>
    </citation>
    <scope>NUCLEOTIDE SEQUENCE [LARGE SCALE GENOMIC DNA]</scope>
    <source>
        <strain evidence="3 4">DSM 108284</strain>
    </source>
</reference>
<feature type="coiled-coil region" evidence="1">
    <location>
        <begin position="23"/>
        <end position="85"/>
    </location>
</feature>
<protein>
    <submittedName>
        <fullName evidence="3">Uncharacterized protein</fullName>
    </submittedName>
</protein>
<name>A0A4Y9ZMF7_9AGAM</name>
<feature type="compositionally biased region" description="Basic and acidic residues" evidence="2">
    <location>
        <begin position="293"/>
        <end position="307"/>
    </location>
</feature>
<organism evidence="3 4">
    <name type="scientific">Hericium alpestre</name>
    <dbReference type="NCBI Taxonomy" id="135208"/>
    <lineage>
        <taxon>Eukaryota</taxon>
        <taxon>Fungi</taxon>
        <taxon>Dikarya</taxon>
        <taxon>Basidiomycota</taxon>
        <taxon>Agaricomycotina</taxon>
        <taxon>Agaricomycetes</taxon>
        <taxon>Russulales</taxon>
        <taxon>Hericiaceae</taxon>
        <taxon>Hericium</taxon>
    </lineage>
</organism>
<evidence type="ECO:0000256" key="1">
    <source>
        <dbReference type="SAM" id="Coils"/>
    </source>
</evidence>
<proteinExistence type="predicted"/>
<keyword evidence="4" id="KW-1185">Reference proteome</keyword>
<evidence type="ECO:0000313" key="3">
    <source>
        <dbReference type="EMBL" id="TFY75153.1"/>
    </source>
</evidence>
<evidence type="ECO:0000256" key="2">
    <source>
        <dbReference type="SAM" id="MobiDB-lite"/>
    </source>
</evidence>
<dbReference type="Proteomes" id="UP000298061">
    <property type="component" value="Unassembled WGS sequence"/>
</dbReference>
<feature type="region of interest" description="Disordered" evidence="2">
    <location>
        <begin position="281"/>
        <end position="307"/>
    </location>
</feature>
<dbReference type="AlphaFoldDB" id="A0A4Y9ZMF7"/>